<feature type="transmembrane region" description="Helical" evidence="5">
    <location>
        <begin position="35"/>
        <end position="56"/>
    </location>
</feature>
<dbReference type="EMBL" id="BKCJ010003393">
    <property type="protein sequence ID" value="GEU54814.1"/>
    <property type="molecule type" value="Genomic_DNA"/>
</dbReference>
<dbReference type="Pfam" id="PF07738">
    <property type="entry name" value="Sad1_UNC"/>
    <property type="match status" value="1"/>
</dbReference>
<proteinExistence type="predicted"/>
<accession>A0A6L2L3S5</accession>
<evidence type="ECO:0000256" key="5">
    <source>
        <dbReference type="SAM" id="Phobius"/>
    </source>
</evidence>
<sequence>MRGCAKPPTATKLRKKSVIKQTGGDVKAKALCKTAVSVIANNLGFLVLVLFLAHIVRHIVKVEKILEVHVDRKLKLGSEVQVDRKLESEVNGLQSEFGKRIDDENLEGMVNGNEMGLDEISGFAKGVLKGNECLTEKRMNDESGKLGKQMDDESGKFNKRFRETDAKIRILEGVLNGIQWLTREEFKRWKGGEMGLDEIRAFAKEVVEKEIEKLAKGVVDIEIEKNAAKTLWMTVVWLGRVDYVVASGGASVKKHSEAYVGGSGACRVTEWLKGRSVRGDSVKLLQPSECFPFKGESGFVELKIRIAIVPETITLEHVVDKLKSKVF</sequence>
<gene>
    <name evidence="7" type="ORF">Tci_026792</name>
</gene>
<dbReference type="InterPro" id="IPR012919">
    <property type="entry name" value="SUN_dom"/>
</dbReference>
<dbReference type="PANTHER" id="PTHR12911:SF8">
    <property type="entry name" value="KLAROID PROTEIN-RELATED"/>
    <property type="match status" value="1"/>
</dbReference>
<comment type="caution">
    <text evidence="7">The sequence shown here is derived from an EMBL/GenBank/DDBJ whole genome shotgun (WGS) entry which is preliminary data.</text>
</comment>
<keyword evidence="3 5" id="KW-1133">Transmembrane helix</keyword>
<comment type="subcellular location">
    <subcellularLocation>
        <location evidence="1">Membrane</location>
    </subcellularLocation>
</comment>
<evidence type="ECO:0000256" key="3">
    <source>
        <dbReference type="ARBA" id="ARBA00022989"/>
    </source>
</evidence>
<evidence type="ECO:0000256" key="4">
    <source>
        <dbReference type="ARBA" id="ARBA00023136"/>
    </source>
</evidence>
<dbReference type="PANTHER" id="PTHR12911">
    <property type="entry name" value="SAD1/UNC-84-LIKE PROTEIN-RELATED"/>
    <property type="match status" value="1"/>
</dbReference>
<dbReference type="GO" id="GO:0005635">
    <property type="term" value="C:nuclear envelope"/>
    <property type="evidence" value="ECO:0007669"/>
    <property type="project" value="TreeGrafter"/>
</dbReference>
<protein>
    <recommendedName>
        <fullName evidence="6">SUN domain-containing protein</fullName>
    </recommendedName>
</protein>
<keyword evidence="4 5" id="KW-0472">Membrane</keyword>
<dbReference type="GO" id="GO:0043495">
    <property type="term" value="F:protein-membrane adaptor activity"/>
    <property type="evidence" value="ECO:0007669"/>
    <property type="project" value="TreeGrafter"/>
</dbReference>
<keyword evidence="2 5" id="KW-0812">Transmembrane</keyword>
<evidence type="ECO:0000256" key="1">
    <source>
        <dbReference type="ARBA" id="ARBA00004370"/>
    </source>
</evidence>
<feature type="domain" description="SUN" evidence="6">
    <location>
        <begin position="285"/>
        <end position="321"/>
    </location>
</feature>
<dbReference type="Gene3D" id="2.60.120.260">
    <property type="entry name" value="Galactose-binding domain-like"/>
    <property type="match status" value="1"/>
</dbReference>
<organism evidence="7">
    <name type="scientific">Tanacetum cinerariifolium</name>
    <name type="common">Dalmatian daisy</name>
    <name type="synonym">Chrysanthemum cinerariifolium</name>
    <dbReference type="NCBI Taxonomy" id="118510"/>
    <lineage>
        <taxon>Eukaryota</taxon>
        <taxon>Viridiplantae</taxon>
        <taxon>Streptophyta</taxon>
        <taxon>Embryophyta</taxon>
        <taxon>Tracheophyta</taxon>
        <taxon>Spermatophyta</taxon>
        <taxon>Magnoliopsida</taxon>
        <taxon>eudicotyledons</taxon>
        <taxon>Gunneridae</taxon>
        <taxon>Pentapetalae</taxon>
        <taxon>asterids</taxon>
        <taxon>campanulids</taxon>
        <taxon>Asterales</taxon>
        <taxon>Asteraceae</taxon>
        <taxon>Asteroideae</taxon>
        <taxon>Anthemideae</taxon>
        <taxon>Anthemidinae</taxon>
        <taxon>Tanacetum</taxon>
    </lineage>
</organism>
<evidence type="ECO:0000313" key="7">
    <source>
        <dbReference type="EMBL" id="GEU54814.1"/>
    </source>
</evidence>
<name>A0A6L2L3S5_TANCI</name>
<dbReference type="AlphaFoldDB" id="A0A6L2L3S5"/>
<dbReference type="InterPro" id="IPR045119">
    <property type="entry name" value="SUN1-5"/>
</dbReference>
<dbReference type="GO" id="GO:0016020">
    <property type="term" value="C:membrane"/>
    <property type="evidence" value="ECO:0007669"/>
    <property type="project" value="UniProtKB-SubCell"/>
</dbReference>
<reference evidence="7" key="1">
    <citation type="journal article" date="2019" name="Sci. Rep.">
        <title>Draft genome of Tanacetum cinerariifolium, the natural source of mosquito coil.</title>
        <authorList>
            <person name="Yamashiro T."/>
            <person name="Shiraishi A."/>
            <person name="Satake H."/>
            <person name="Nakayama K."/>
        </authorList>
    </citation>
    <scope>NUCLEOTIDE SEQUENCE</scope>
</reference>
<evidence type="ECO:0000259" key="6">
    <source>
        <dbReference type="Pfam" id="PF07738"/>
    </source>
</evidence>
<evidence type="ECO:0000256" key="2">
    <source>
        <dbReference type="ARBA" id="ARBA00022692"/>
    </source>
</evidence>